<dbReference type="SUPFAM" id="SSF53920">
    <property type="entry name" value="Fe-only hydrogenase"/>
    <property type="match status" value="1"/>
</dbReference>
<evidence type="ECO:0000256" key="5">
    <source>
        <dbReference type="ARBA" id="ARBA00023014"/>
    </source>
</evidence>
<proteinExistence type="inferred from homology"/>
<keyword evidence="4" id="KW-0408">Iron</keyword>
<accession>A0A1E4S2Q2</accession>
<keyword evidence="4" id="KW-0004">4Fe-4S</keyword>
<keyword evidence="5" id="KW-0411">Iron-sulfur</keyword>
<dbReference type="InterPro" id="IPR050340">
    <property type="entry name" value="Cytosolic_Fe-S_CAF"/>
</dbReference>
<dbReference type="EMBL" id="KV453929">
    <property type="protein sequence ID" value="ODV73806.1"/>
    <property type="molecule type" value="Genomic_DNA"/>
</dbReference>
<dbReference type="Gene3D" id="3.40.950.10">
    <property type="entry name" value="Fe-only Hydrogenase (Larger Subunit), Chain L, domain 3"/>
    <property type="match status" value="1"/>
</dbReference>
<accession>A0A0H5C9Q4</accession>
<dbReference type="RefSeq" id="XP_020070845.1">
    <property type="nucleotide sequence ID" value="XM_020212643.1"/>
</dbReference>
<dbReference type="Gene3D" id="3.30.70.20">
    <property type="match status" value="1"/>
</dbReference>
<evidence type="ECO:0000256" key="6">
    <source>
        <dbReference type="ARBA" id="ARBA00031269"/>
    </source>
</evidence>
<dbReference type="Proteomes" id="UP000038830">
    <property type="component" value="Unassembled WGS sequence"/>
</dbReference>
<dbReference type="GO" id="GO:0051539">
    <property type="term" value="F:4 iron, 4 sulfur cluster binding"/>
    <property type="evidence" value="ECO:0007669"/>
    <property type="project" value="UniProtKB-KW"/>
</dbReference>
<comment type="similarity">
    <text evidence="1">Belongs to the NARF family.</text>
</comment>
<dbReference type="Gene3D" id="3.40.50.1780">
    <property type="match status" value="1"/>
</dbReference>
<evidence type="ECO:0000256" key="2">
    <source>
        <dbReference type="ARBA" id="ARBA00015854"/>
    </source>
</evidence>
<reference evidence="8" key="1">
    <citation type="submission" date="2014-12" db="EMBL/GenBank/DDBJ databases">
        <authorList>
            <person name="Jaenicke S."/>
        </authorList>
    </citation>
    <scope>NUCLEOTIDE SEQUENCE [LARGE SCALE GENOMIC DNA]</scope>
    <source>
        <strain evidence="8">CBS1600</strain>
    </source>
</reference>
<reference evidence="10" key="2">
    <citation type="journal article" date="2015" name="J. Biotechnol.">
        <title>The structure of the Cyberlindnera jadinii genome and its relation to Candida utilis analyzed by the occurrence of single nucleotide polymorphisms.</title>
        <authorList>
            <person name="Rupp O."/>
            <person name="Brinkrolf K."/>
            <person name="Buerth C."/>
            <person name="Kunigo M."/>
            <person name="Schneider J."/>
            <person name="Jaenicke S."/>
            <person name="Goesmann A."/>
            <person name="Puehler A."/>
            <person name="Jaeger K.-E."/>
            <person name="Ernst J.F."/>
        </authorList>
    </citation>
    <scope>NUCLEOTIDE SEQUENCE [LARGE SCALE GENOMIC DNA]</scope>
    <source>
        <strain evidence="10">ATCC 18201 / CBS 1600 / BCRC 20928 / JCM 3617 / NBRC 0987 / NRRL Y-1542</strain>
    </source>
</reference>
<dbReference type="OMA" id="GYLHHVL"/>
<dbReference type="OrthoDB" id="10253113at2759"/>
<keyword evidence="11" id="KW-1185">Reference proteome</keyword>
<evidence type="ECO:0000313" key="10">
    <source>
        <dbReference type="Proteomes" id="UP000038830"/>
    </source>
</evidence>
<evidence type="ECO:0000256" key="3">
    <source>
        <dbReference type="ARBA" id="ARBA00017073"/>
    </source>
</evidence>
<evidence type="ECO:0000313" key="11">
    <source>
        <dbReference type="Proteomes" id="UP000094389"/>
    </source>
</evidence>
<evidence type="ECO:0000313" key="8">
    <source>
        <dbReference type="EMBL" id="CEP25150.1"/>
    </source>
</evidence>
<feature type="domain" description="Iron hydrogenase large subunit C-terminal" evidence="7">
    <location>
        <begin position="108"/>
        <end position="434"/>
    </location>
</feature>
<protein>
    <recommendedName>
        <fullName evidence="2">Cytosolic Fe-S cluster assembly factor NAR1</fullName>
    </recommendedName>
    <alternativeName>
        <fullName evidence="3">Cytosolic Fe-S cluster assembly factor nar1</fullName>
    </alternativeName>
    <alternativeName>
        <fullName evidence="6">Nuclear architecture-related protein 1</fullName>
    </alternativeName>
</protein>
<dbReference type="InterPro" id="IPR004108">
    <property type="entry name" value="Fe_hydrogenase_lsu_C"/>
</dbReference>
<evidence type="ECO:0000256" key="1">
    <source>
        <dbReference type="ARBA" id="ARBA00006596"/>
    </source>
</evidence>
<reference evidence="9 11" key="3">
    <citation type="journal article" date="2016" name="Proc. Natl. Acad. Sci. U.S.A.">
        <title>Comparative genomics of biotechnologically important yeasts.</title>
        <authorList>
            <person name="Riley R."/>
            <person name="Haridas S."/>
            <person name="Wolfe K.H."/>
            <person name="Lopes M.R."/>
            <person name="Hittinger C.T."/>
            <person name="Goeker M."/>
            <person name="Salamov A.A."/>
            <person name="Wisecaver J.H."/>
            <person name="Long T.M."/>
            <person name="Calvey C.H."/>
            <person name="Aerts A.L."/>
            <person name="Barry K.W."/>
            <person name="Choi C."/>
            <person name="Clum A."/>
            <person name="Coughlan A.Y."/>
            <person name="Deshpande S."/>
            <person name="Douglass A.P."/>
            <person name="Hanson S.J."/>
            <person name="Klenk H.-P."/>
            <person name="LaButti K.M."/>
            <person name="Lapidus A."/>
            <person name="Lindquist E.A."/>
            <person name="Lipzen A.M."/>
            <person name="Meier-Kolthoff J.P."/>
            <person name="Ohm R.A."/>
            <person name="Otillar R.P."/>
            <person name="Pangilinan J.L."/>
            <person name="Peng Y."/>
            <person name="Rokas A."/>
            <person name="Rosa C.A."/>
            <person name="Scheuner C."/>
            <person name="Sibirny A.A."/>
            <person name="Slot J.C."/>
            <person name="Stielow J.B."/>
            <person name="Sun H."/>
            <person name="Kurtzman C.P."/>
            <person name="Blackwell M."/>
            <person name="Grigoriev I.V."/>
            <person name="Jeffries T.W."/>
        </authorList>
    </citation>
    <scope>NUCLEOTIDE SEQUENCE [LARGE SCALE GENOMIC DNA]</scope>
    <source>
        <strain evidence="11">ATCC 18201 / CBS 1600 / BCRC 20928 / JCM 3617 / NBRC 0987 / NRRL Y-1542</strain>
        <strain evidence="9">NRRL Y-1542</strain>
    </source>
</reference>
<dbReference type="PANTHER" id="PTHR11615">
    <property type="entry name" value="NITRATE, FORMATE, IRON DEHYDROGENASE"/>
    <property type="match status" value="1"/>
</dbReference>
<keyword evidence="4" id="KW-0479">Metal-binding</keyword>
<dbReference type="AlphaFoldDB" id="A0A0H5C9Q4"/>
<dbReference type="EMBL" id="CDQK01000007">
    <property type="protein sequence ID" value="CEP25150.1"/>
    <property type="molecule type" value="Genomic_DNA"/>
</dbReference>
<dbReference type="Proteomes" id="UP000094389">
    <property type="component" value="Unassembled WGS sequence"/>
</dbReference>
<dbReference type="InterPro" id="IPR009016">
    <property type="entry name" value="Fe_hydrogenase"/>
</dbReference>
<name>A0A0H5C9Q4_CYBJN</name>
<evidence type="ECO:0000313" key="9">
    <source>
        <dbReference type="EMBL" id="ODV73806.1"/>
    </source>
</evidence>
<dbReference type="Pfam" id="PF02906">
    <property type="entry name" value="Fe_hyd_lg_C"/>
    <property type="match status" value="1"/>
</dbReference>
<sequence>MSALLSESDLNDFISPGLACIKPAGEVRASSNGDKSEYEIQINGQGEAFEVSIDDGTTQELTQASISLQDCLACSGCITSAEEVLLAKQTHKVLLEDLSKFANSKVFAFSISHQSRCSLASFWGLPTYKVDELLINLMSEKYGFKFAVGTELGRVMSIQRTNEELIQRKFSSSEKSVQLSSICPGFVLYVEKTKPEILPYMLNVKSPQQITGLTLKTLISQQMSISLEEVYHLSIMPCFDKKLEAARPEDAVDVDCVLTPKEIAELIKEEEINIKDYITTKDEPPNELYTRAAPYHWPSPVESWSSNVGSPSGGYAENYIIALQRHYRTKGVETEIQHISGKNSDVLEFRLVETSTGEKLGSSSIVNGFRNIQNLVRKLKPSGKVKIGSGLAARRRARKTANAGSDAKDEPVADPSVGDFVEVMACPGGCINGGGINNGGNTTDNKKLINELTEIYEQLPLIQELNTTSDNGIVSEFLNQLQRSFEITDDRMFKYKFSAIEKATDILSVGSKW</sequence>
<dbReference type="GeneID" id="30987039"/>
<organism evidence="8 10">
    <name type="scientific">Cyberlindnera jadinii (strain ATCC 18201 / CBS 1600 / BCRC 20928 / JCM 3617 / NBRC 0987 / NRRL Y-1542)</name>
    <name type="common">Torula yeast</name>
    <name type="synonym">Candida utilis</name>
    <dbReference type="NCBI Taxonomy" id="983966"/>
    <lineage>
        <taxon>Eukaryota</taxon>
        <taxon>Fungi</taxon>
        <taxon>Dikarya</taxon>
        <taxon>Ascomycota</taxon>
        <taxon>Saccharomycotina</taxon>
        <taxon>Saccharomycetes</taxon>
        <taxon>Phaffomycetales</taxon>
        <taxon>Phaffomycetaceae</taxon>
        <taxon>Cyberlindnera</taxon>
    </lineage>
</organism>
<gene>
    <name evidence="8" type="primary">NAR1</name>
    <name evidence="8" type="ORF">BN1211_6152</name>
    <name evidence="9" type="ORF">CYBJADRAFT_126404</name>
</gene>
<dbReference type="STRING" id="983966.A0A0H5C9Q4"/>
<evidence type="ECO:0000259" key="7">
    <source>
        <dbReference type="Pfam" id="PF02906"/>
    </source>
</evidence>
<evidence type="ECO:0000256" key="4">
    <source>
        <dbReference type="ARBA" id="ARBA00022485"/>
    </source>
</evidence>